<feature type="transmembrane region" description="Helical" evidence="1">
    <location>
        <begin position="137"/>
        <end position="162"/>
    </location>
</feature>
<keyword evidence="1" id="KW-0812">Transmembrane</keyword>
<accession>D4BBC4</accession>
<proteinExistence type="predicted"/>
<sequence length="165" mass="18730">MGADEKSDKSPQGVTMAKARFTEEQIADFLCQSKSGVPNKTLCEKYEFSPSTLRRWQELHAESIRQELRQIEANASMVFLCFFCVAFILAVAFTRLAGALAIPPFLIYCVSYIRRFRKISAKHIKEQDIFLSRSGKGGYNAFYTLSWSFIVLFAFILGGVIVQLF</sequence>
<dbReference type="GO" id="GO:0006313">
    <property type="term" value="P:DNA transposition"/>
    <property type="evidence" value="ECO:0007669"/>
    <property type="project" value="InterPro"/>
</dbReference>
<dbReference type="InterPro" id="IPR002514">
    <property type="entry name" value="Transposase_8"/>
</dbReference>
<dbReference type="Proteomes" id="UP000003880">
    <property type="component" value="Unassembled WGS sequence"/>
</dbReference>
<organism evidence="2 3">
    <name type="scientific">Citrobacter youngae ATCC 29220</name>
    <dbReference type="NCBI Taxonomy" id="500640"/>
    <lineage>
        <taxon>Bacteria</taxon>
        <taxon>Pseudomonadati</taxon>
        <taxon>Pseudomonadota</taxon>
        <taxon>Gammaproteobacteria</taxon>
        <taxon>Enterobacterales</taxon>
        <taxon>Enterobacteriaceae</taxon>
        <taxon>Citrobacter</taxon>
        <taxon>Citrobacter freundii complex</taxon>
    </lineage>
</organism>
<comment type="caution">
    <text evidence="2">The sequence shown here is derived from an EMBL/GenBank/DDBJ whole genome shotgun (WGS) entry which is preliminary data.</text>
</comment>
<dbReference type="InterPro" id="IPR052546">
    <property type="entry name" value="Transposase_8_domain"/>
</dbReference>
<evidence type="ECO:0000313" key="3">
    <source>
        <dbReference type="Proteomes" id="UP000003880"/>
    </source>
</evidence>
<name>D4BBC4_9ENTR</name>
<dbReference type="Pfam" id="PF01527">
    <property type="entry name" value="HTH_Tnp_1"/>
    <property type="match status" value="1"/>
</dbReference>
<protein>
    <recommendedName>
        <fullName evidence="4">Transposase</fullName>
    </recommendedName>
</protein>
<feature type="transmembrane region" description="Helical" evidence="1">
    <location>
        <begin position="73"/>
        <end position="93"/>
    </location>
</feature>
<evidence type="ECO:0008006" key="4">
    <source>
        <dbReference type="Google" id="ProtNLM"/>
    </source>
</evidence>
<dbReference type="GO" id="GO:0003677">
    <property type="term" value="F:DNA binding"/>
    <property type="evidence" value="ECO:0007669"/>
    <property type="project" value="InterPro"/>
</dbReference>
<evidence type="ECO:0000313" key="2">
    <source>
        <dbReference type="EMBL" id="EFE09485.1"/>
    </source>
</evidence>
<keyword evidence="1" id="KW-1133">Transmembrane helix</keyword>
<reference evidence="2 3" key="1">
    <citation type="submission" date="2010-02" db="EMBL/GenBank/DDBJ databases">
        <authorList>
            <person name="Weinstock G."/>
            <person name="Sodergren E."/>
            <person name="Clifton S."/>
            <person name="Fulton L."/>
            <person name="Fulton B."/>
            <person name="Courtney L."/>
            <person name="Fronick C."/>
            <person name="Harrison M."/>
            <person name="Strong C."/>
            <person name="Farmer C."/>
            <person name="Delahaunty K."/>
            <person name="Markovic C."/>
            <person name="Hall O."/>
            <person name="Minx P."/>
            <person name="Tomlinson C."/>
            <person name="Mitreva M."/>
            <person name="Nelson J."/>
            <person name="Hou S."/>
            <person name="Wollam A."/>
            <person name="Pepin K.H."/>
            <person name="Johnson M."/>
            <person name="Bhonagiri V."/>
            <person name="Zhang X."/>
            <person name="Suruliraj S."/>
            <person name="Warren W."/>
            <person name="Chinwalla A."/>
            <person name="Mardis E.R."/>
            <person name="Wilson R.K."/>
        </authorList>
    </citation>
    <scope>NUCLEOTIDE SEQUENCE [LARGE SCALE GENOMIC DNA]</scope>
    <source>
        <strain evidence="2 3">ATCC 29220</strain>
    </source>
</reference>
<evidence type="ECO:0000256" key="1">
    <source>
        <dbReference type="SAM" id="Phobius"/>
    </source>
</evidence>
<dbReference type="HOGENOM" id="CLU_1757506_0_0_6"/>
<feature type="transmembrane region" description="Helical" evidence="1">
    <location>
        <begin position="99"/>
        <end position="116"/>
    </location>
</feature>
<dbReference type="PANTHER" id="PTHR33609:SF1">
    <property type="entry name" value="TRANSPOSASE"/>
    <property type="match status" value="1"/>
</dbReference>
<dbReference type="eggNOG" id="ENOG50325GZ">
    <property type="taxonomic scope" value="Bacteria"/>
</dbReference>
<dbReference type="PANTHER" id="PTHR33609">
    <property type="entry name" value="LOW CALCIUM RESPONSE LOCUS PROTEIN S"/>
    <property type="match status" value="1"/>
</dbReference>
<dbReference type="AlphaFoldDB" id="D4BBC4"/>
<keyword evidence="1" id="KW-0472">Membrane</keyword>
<dbReference type="GO" id="GO:0004803">
    <property type="term" value="F:transposase activity"/>
    <property type="evidence" value="ECO:0007669"/>
    <property type="project" value="InterPro"/>
</dbReference>
<gene>
    <name evidence="2" type="ORF">CIT292_07773</name>
</gene>
<dbReference type="EMBL" id="ABWL02000006">
    <property type="protein sequence ID" value="EFE09485.1"/>
    <property type="molecule type" value="Genomic_DNA"/>
</dbReference>